<proteinExistence type="predicted"/>
<comment type="caution">
    <text evidence="2">The sequence shown here is derived from an EMBL/GenBank/DDBJ whole genome shotgun (WGS) entry which is preliminary data.</text>
</comment>
<dbReference type="Gene3D" id="2.60.120.1440">
    <property type="match status" value="1"/>
</dbReference>
<dbReference type="GO" id="GO:0016989">
    <property type="term" value="F:sigma factor antagonist activity"/>
    <property type="evidence" value="ECO:0007669"/>
    <property type="project" value="TreeGrafter"/>
</dbReference>
<dbReference type="PANTHER" id="PTHR30273:SF2">
    <property type="entry name" value="PROTEIN FECR"/>
    <property type="match status" value="1"/>
</dbReference>
<dbReference type="OrthoDB" id="9802683at2"/>
<organism evidence="2 3">
    <name type="scientific">Roseimicrobium gellanilyticum</name>
    <dbReference type="NCBI Taxonomy" id="748857"/>
    <lineage>
        <taxon>Bacteria</taxon>
        <taxon>Pseudomonadati</taxon>
        <taxon>Verrucomicrobiota</taxon>
        <taxon>Verrucomicrobiia</taxon>
        <taxon>Verrucomicrobiales</taxon>
        <taxon>Verrucomicrobiaceae</taxon>
        <taxon>Roseimicrobium</taxon>
    </lineage>
</organism>
<name>A0A366HR20_9BACT</name>
<protein>
    <submittedName>
        <fullName evidence="2">FecR family protein</fullName>
    </submittedName>
</protein>
<dbReference type="SUPFAM" id="SSF49899">
    <property type="entry name" value="Concanavalin A-like lectins/glucanases"/>
    <property type="match status" value="1"/>
</dbReference>
<accession>A0A366HR20</accession>
<keyword evidence="3" id="KW-1185">Reference proteome</keyword>
<keyword evidence="1" id="KW-1133">Transmembrane helix</keyword>
<dbReference type="Gene3D" id="2.60.120.200">
    <property type="match status" value="1"/>
</dbReference>
<dbReference type="Pfam" id="PF13385">
    <property type="entry name" value="Laminin_G_3"/>
    <property type="match status" value="1"/>
</dbReference>
<dbReference type="AlphaFoldDB" id="A0A366HR20"/>
<sequence>MKNQSRTDFLIAGWLNQSLTKEEFAELELVLRNEPDVRKKLRREVNLDSLLREQAGVAALNAWQPEGARNRNATKRRIAAWVPWAAAAALAVLGIATFALLSDNSNGGEQTFQVLQGDSIAPTTVAATAEETDRGCAIITNQWNTEWLDNPPPMRAGDTLNAGRFELGCGLAQIEFFSGAQLLLEGPAVLEIVSPWEAVCTDGKARVRVPPPAQGFRLLTPGMKLVDLGTEFGVHVDSAKGEGEVHVFEGEVEAHPETGKMVSLTEGMGLKRMGALYSPMDAAPADFASIDDLKDLAGKMARIRYDEWDQWSQVTRRDPRLVACYLFRHWHDWDRLVNNAAGNDKSRNGGAVGARWTQGRWPMKDALEFKRPGDRVRMKLDGEYEALTFACWVKVDGLDRKYNALLLTDGYETGEPHWQILEDGRMMFSIAYPDEKTPEKKVNQIYYSPVVFTKTNLGRWHQLVVTYDNCSGESVQFVDGREVSREISPLYQPGRKIVYGACEMGNWGLPTKEHQFPVRNLNGCLDEFLIYSVALDPSVVRQMFEIGKPQ</sequence>
<evidence type="ECO:0000256" key="1">
    <source>
        <dbReference type="SAM" id="Phobius"/>
    </source>
</evidence>
<dbReference type="InterPro" id="IPR012373">
    <property type="entry name" value="Ferrdict_sens_TM"/>
</dbReference>
<keyword evidence="1" id="KW-0472">Membrane</keyword>
<dbReference type="EMBL" id="QNRR01000002">
    <property type="protein sequence ID" value="RBP46115.1"/>
    <property type="molecule type" value="Genomic_DNA"/>
</dbReference>
<evidence type="ECO:0000313" key="2">
    <source>
        <dbReference type="EMBL" id="RBP46115.1"/>
    </source>
</evidence>
<feature type="transmembrane region" description="Helical" evidence="1">
    <location>
        <begin position="78"/>
        <end position="101"/>
    </location>
</feature>
<dbReference type="PANTHER" id="PTHR30273">
    <property type="entry name" value="PERIPLASMIC SIGNAL SENSOR AND SIGMA FACTOR ACTIVATOR FECR-RELATED"/>
    <property type="match status" value="1"/>
</dbReference>
<dbReference type="Proteomes" id="UP000253426">
    <property type="component" value="Unassembled WGS sequence"/>
</dbReference>
<dbReference type="RefSeq" id="WP_147263271.1">
    <property type="nucleotide sequence ID" value="NZ_QNRR01000002.1"/>
</dbReference>
<reference evidence="2 3" key="1">
    <citation type="submission" date="2018-06" db="EMBL/GenBank/DDBJ databases">
        <title>Genomic Encyclopedia of Type Strains, Phase IV (KMG-IV): sequencing the most valuable type-strain genomes for metagenomic binning, comparative biology and taxonomic classification.</title>
        <authorList>
            <person name="Goeker M."/>
        </authorList>
    </citation>
    <scope>NUCLEOTIDE SEQUENCE [LARGE SCALE GENOMIC DNA]</scope>
    <source>
        <strain evidence="2 3">DSM 25532</strain>
    </source>
</reference>
<keyword evidence="1" id="KW-0812">Transmembrane</keyword>
<gene>
    <name evidence="2" type="ORF">DES53_102501</name>
</gene>
<evidence type="ECO:0000313" key="3">
    <source>
        <dbReference type="Proteomes" id="UP000253426"/>
    </source>
</evidence>
<dbReference type="InterPro" id="IPR013320">
    <property type="entry name" value="ConA-like_dom_sf"/>
</dbReference>